<feature type="signal peptide" evidence="1">
    <location>
        <begin position="1"/>
        <end position="20"/>
    </location>
</feature>
<name>A0A5J5II55_9BACT</name>
<dbReference type="EMBL" id="VYQF01000001">
    <property type="protein sequence ID" value="KAA9040700.1"/>
    <property type="molecule type" value="Genomic_DNA"/>
</dbReference>
<dbReference type="Proteomes" id="UP000326903">
    <property type="component" value="Unassembled WGS sequence"/>
</dbReference>
<comment type="caution">
    <text evidence="2">The sequence shown here is derived from an EMBL/GenBank/DDBJ whole genome shotgun (WGS) entry which is preliminary data.</text>
</comment>
<reference evidence="2 3" key="1">
    <citation type="submission" date="2019-09" db="EMBL/GenBank/DDBJ databases">
        <title>Draft genome sequence of Ginsengibacter sp. BR5-29.</title>
        <authorList>
            <person name="Im W.-T."/>
        </authorList>
    </citation>
    <scope>NUCLEOTIDE SEQUENCE [LARGE SCALE GENOMIC DNA]</scope>
    <source>
        <strain evidence="2 3">BR5-29</strain>
    </source>
</reference>
<evidence type="ECO:0000313" key="3">
    <source>
        <dbReference type="Proteomes" id="UP000326903"/>
    </source>
</evidence>
<keyword evidence="1" id="KW-0732">Signal</keyword>
<organism evidence="2 3">
    <name type="scientific">Ginsengibacter hankyongi</name>
    <dbReference type="NCBI Taxonomy" id="2607284"/>
    <lineage>
        <taxon>Bacteria</taxon>
        <taxon>Pseudomonadati</taxon>
        <taxon>Bacteroidota</taxon>
        <taxon>Chitinophagia</taxon>
        <taxon>Chitinophagales</taxon>
        <taxon>Chitinophagaceae</taxon>
        <taxon>Ginsengibacter</taxon>
    </lineage>
</organism>
<gene>
    <name evidence="2" type="ORF">FW778_01270</name>
</gene>
<evidence type="ECO:0000256" key="1">
    <source>
        <dbReference type="SAM" id="SignalP"/>
    </source>
</evidence>
<dbReference type="RefSeq" id="WP_150412759.1">
    <property type="nucleotide sequence ID" value="NZ_VYQF01000001.1"/>
</dbReference>
<proteinExistence type="predicted"/>
<sequence>MLKKNLTTAILLLLSFFLFAQDKKDTTIKVDNNYITLSEIVVNNKLDIASFIERVKTDTTFYKAFRNLHIIGYTSLNDIRMLDKREKIQASLTSKTKQIRENNCRKMEVLNQVTTGDMYDRKGNFNYYTAQMYAGLFFTKDSVCGEDNIVKGREFSTQGLSGIEKHKEQLKMLFFNPGKKIKGLPFISDKTEIFNESMADKYDMNIDYRKYNNEDCYVFSVKVKDDKKSDVVIDEMTTWFNEKTFEIVARNYSISYDAGVYDFNVNMEVQMTKVGDLLVPSVLRYNGNWKVIFKKREHGIFTATLFDFIR</sequence>
<dbReference type="AlphaFoldDB" id="A0A5J5II55"/>
<keyword evidence="3" id="KW-1185">Reference proteome</keyword>
<evidence type="ECO:0000313" key="2">
    <source>
        <dbReference type="EMBL" id="KAA9040700.1"/>
    </source>
</evidence>
<feature type="chain" id="PRO_5023918153" evidence="1">
    <location>
        <begin position="21"/>
        <end position="310"/>
    </location>
</feature>
<accession>A0A5J5II55</accession>
<protein>
    <submittedName>
        <fullName evidence="2">Uncharacterized protein</fullName>
    </submittedName>
</protein>